<dbReference type="EMBL" id="KN822337">
    <property type="protein sequence ID" value="KIM50743.1"/>
    <property type="molecule type" value="Genomic_DNA"/>
</dbReference>
<dbReference type="OrthoDB" id="2317065at2759"/>
<dbReference type="Gene3D" id="1.50.10.10">
    <property type="match status" value="1"/>
</dbReference>
<accession>A0A0C2YLX0</accession>
<dbReference type="InterPro" id="IPR012341">
    <property type="entry name" value="6hp_glycosidase-like_sf"/>
</dbReference>
<name>A0A0C2YLX0_9AGAM</name>
<dbReference type="InParanoid" id="A0A0C2YLX0"/>
<protein>
    <submittedName>
        <fullName evidence="1">Glycoside hydrolase family 88 protein</fullName>
    </submittedName>
</protein>
<evidence type="ECO:0000313" key="2">
    <source>
        <dbReference type="Proteomes" id="UP000053989"/>
    </source>
</evidence>
<dbReference type="AlphaFoldDB" id="A0A0C2YLX0"/>
<dbReference type="GO" id="GO:0005975">
    <property type="term" value="P:carbohydrate metabolic process"/>
    <property type="evidence" value="ECO:0007669"/>
    <property type="project" value="InterPro"/>
</dbReference>
<gene>
    <name evidence="1" type="ORF">SCLCIDRAFT_765765</name>
</gene>
<dbReference type="HOGENOM" id="CLU_1548526_0_0_1"/>
<dbReference type="Proteomes" id="UP000053989">
    <property type="component" value="Unassembled WGS sequence"/>
</dbReference>
<sequence length="173" mass="19081">MMDLEVLFASYTRTGNSTLMACGIACRQNIGQPREVERIVVSCRGVQCDDWRGDRARYSGRGIATTVPGAGARRGVSIDSRTVSPGLLLLGGLGNFCIVFAHTKNMSYLGTSRKMATYFRDILPLDSVVPWCVKSSHHFRFSWFHDRDFDAPLVPMRPADTSGDDSDDGLAQQ</sequence>
<proteinExistence type="predicted"/>
<reference evidence="2" key="2">
    <citation type="submission" date="2015-01" db="EMBL/GenBank/DDBJ databases">
        <title>Evolutionary Origins and Diversification of the Mycorrhizal Mutualists.</title>
        <authorList>
            <consortium name="DOE Joint Genome Institute"/>
            <consortium name="Mycorrhizal Genomics Consortium"/>
            <person name="Kohler A."/>
            <person name="Kuo A."/>
            <person name="Nagy L.G."/>
            <person name="Floudas D."/>
            <person name="Copeland A."/>
            <person name="Barry K.W."/>
            <person name="Cichocki N."/>
            <person name="Veneault-Fourrey C."/>
            <person name="LaButti K."/>
            <person name="Lindquist E.A."/>
            <person name="Lipzen A."/>
            <person name="Lundell T."/>
            <person name="Morin E."/>
            <person name="Murat C."/>
            <person name="Riley R."/>
            <person name="Ohm R."/>
            <person name="Sun H."/>
            <person name="Tunlid A."/>
            <person name="Henrissat B."/>
            <person name="Grigoriev I.V."/>
            <person name="Hibbett D.S."/>
            <person name="Martin F."/>
        </authorList>
    </citation>
    <scope>NUCLEOTIDE SEQUENCE [LARGE SCALE GENOMIC DNA]</scope>
    <source>
        <strain evidence="2">Foug A</strain>
    </source>
</reference>
<organism evidence="1 2">
    <name type="scientific">Scleroderma citrinum Foug A</name>
    <dbReference type="NCBI Taxonomy" id="1036808"/>
    <lineage>
        <taxon>Eukaryota</taxon>
        <taxon>Fungi</taxon>
        <taxon>Dikarya</taxon>
        <taxon>Basidiomycota</taxon>
        <taxon>Agaricomycotina</taxon>
        <taxon>Agaricomycetes</taxon>
        <taxon>Agaricomycetidae</taxon>
        <taxon>Boletales</taxon>
        <taxon>Sclerodermatineae</taxon>
        <taxon>Sclerodermataceae</taxon>
        <taxon>Scleroderma</taxon>
    </lineage>
</organism>
<keyword evidence="1" id="KW-0378">Hydrolase</keyword>
<keyword evidence="2" id="KW-1185">Reference proteome</keyword>
<dbReference type="GO" id="GO:0016787">
    <property type="term" value="F:hydrolase activity"/>
    <property type="evidence" value="ECO:0007669"/>
    <property type="project" value="UniProtKB-KW"/>
</dbReference>
<reference evidence="1 2" key="1">
    <citation type="submission" date="2014-04" db="EMBL/GenBank/DDBJ databases">
        <authorList>
            <consortium name="DOE Joint Genome Institute"/>
            <person name="Kuo A."/>
            <person name="Kohler A."/>
            <person name="Nagy L.G."/>
            <person name="Floudas D."/>
            <person name="Copeland A."/>
            <person name="Barry K.W."/>
            <person name="Cichocki N."/>
            <person name="Veneault-Fourrey C."/>
            <person name="LaButti K."/>
            <person name="Lindquist E.A."/>
            <person name="Lipzen A."/>
            <person name="Lundell T."/>
            <person name="Morin E."/>
            <person name="Murat C."/>
            <person name="Sun H."/>
            <person name="Tunlid A."/>
            <person name="Henrissat B."/>
            <person name="Grigoriev I.V."/>
            <person name="Hibbett D.S."/>
            <person name="Martin F."/>
            <person name="Nordberg H.P."/>
            <person name="Cantor M.N."/>
            <person name="Hua S.X."/>
        </authorList>
    </citation>
    <scope>NUCLEOTIDE SEQUENCE [LARGE SCALE GENOMIC DNA]</scope>
    <source>
        <strain evidence="1 2">Foug A</strain>
    </source>
</reference>
<evidence type="ECO:0000313" key="1">
    <source>
        <dbReference type="EMBL" id="KIM50743.1"/>
    </source>
</evidence>